<protein>
    <submittedName>
        <fullName evidence="1">Uncharacterized protein</fullName>
    </submittedName>
</protein>
<accession>A0A0F9EVS6</accession>
<gene>
    <name evidence="1" type="ORF">LCGC14_2106200</name>
</gene>
<dbReference type="EMBL" id="LAZR01025937">
    <property type="protein sequence ID" value="KKL70306.1"/>
    <property type="molecule type" value="Genomic_DNA"/>
</dbReference>
<reference evidence="1" key="1">
    <citation type="journal article" date="2015" name="Nature">
        <title>Complex archaea that bridge the gap between prokaryotes and eukaryotes.</title>
        <authorList>
            <person name="Spang A."/>
            <person name="Saw J.H."/>
            <person name="Jorgensen S.L."/>
            <person name="Zaremba-Niedzwiedzka K."/>
            <person name="Martijn J."/>
            <person name="Lind A.E."/>
            <person name="van Eijk R."/>
            <person name="Schleper C."/>
            <person name="Guy L."/>
            <person name="Ettema T.J."/>
        </authorList>
    </citation>
    <scope>NUCLEOTIDE SEQUENCE</scope>
</reference>
<sequence>MSIKIDDSVVVENSANNVIYGDVIKIINNRVTIQYYAPYYMPQHCGGKVVVDIEDVRKLLAV</sequence>
<dbReference type="AlphaFoldDB" id="A0A0F9EVS6"/>
<evidence type="ECO:0000313" key="1">
    <source>
        <dbReference type="EMBL" id="KKL70306.1"/>
    </source>
</evidence>
<name>A0A0F9EVS6_9ZZZZ</name>
<organism evidence="1">
    <name type="scientific">marine sediment metagenome</name>
    <dbReference type="NCBI Taxonomy" id="412755"/>
    <lineage>
        <taxon>unclassified sequences</taxon>
        <taxon>metagenomes</taxon>
        <taxon>ecological metagenomes</taxon>
    </lineage>
</organism>
<proteinExistence type="predicted"/>
<comment type="caution">
    <text evidence="1">The sequence shown here is derived from an EMBL/GenBank/DDBJ whole genome shotgun (WGS) entry which is preliminary data.</text>
</comment>
<feature type="non-terminal residue" evidence="1">
    <location>
        <position position="62"/>
    </location>
</feature>